<dbReference type="SUPFAM" id="SSF103473">
    <property type="entry name" value="MFS general substrate transporter"/>
    <property type="match status" value="1"/>
</dbReference>
<feature type="transmembrane region" description="Helical" evidence="7">
    <location>
        <begin position="200"/>
        <end position="220"/>
    </location>
</feature>
<keyword evidence="10" id="KW-1185">Reference proteome</keyword>
<evidence type="ECO:0000256" key="6">
    <source>
        <dbReference type="ARBA" id="ARBA00023136"/>
    </source>
</evidence>
<organism evidence="9 10">
    <name type="scientific">Trinickia terrae</name>
    <dbReference type="NCBI Taxonomy" id="2571161"/>
    <lineage>
        <taxon>Bacteria</taxon>
        <taxon>Pseudomonadati</taxon>
        <taxon>Pseudomonadota</taxon>
        <taxon>Betaproteobacteria</taxon>
        <taxon>Burkholderiales</taxon>
        <taxon>Burkholderiaceae</taxon>
        <taxon>Trinickia</taxon>
    </lineage>
</organism>
<feature type="transmembrane region" description="Helical" evidence="7">
    <location>
        <begin position="166"/>
        <end position="188"/>
    </location>
</feature>
<feature type="transmembrane region" description="Helical" evidence="7">
    <location>
        <begin position="396"/>
        <end position="416"/>
    </location>
</feature>
<evidence type="ECO:0000256" key="3">
    <source>
        <dbReference type="ARBA" id="ARBA00022475"/>
    </source>
</evidence>
<name>A0A4V5PID3_9BURK</name>
<dbReference type="GO" id="GO:0005886">
    <property type="term" value="C:plasma membrane"/>
    <property type="evidence" value="ECO:0007669"/>
    <property type="project" value="UniProtKB-SubCell"/>
</dbReference>
<evidence type="ECO:0000256" key="1">
    <source>
        <dbReference type="ARBA" id="ARBA00004651"/>
    </source>
</evidence>
<proteinExistence type="predicted"/>
<gene>
    <name evidence="9" type="ORF">FAZ69_20055</name>
</gene>
<dbReference type="OrthoDB" id="9807274at2"/>
<feature type="transmembrane region" description="Helical" evidence="7">
    <location>
        <begin position="47"/>
        <end position="67"/>
    </location>
</feature>
<dbReference type="NCBIfam" id="TIGR00711">
    <property type="entry name" value="efflux_EmrB"/>
    <property type="match status" value="1"/>
</dbReference>
<evidence type="ECO:0000313" key="10">
    <source>
        <dbReference type="Proteomes" id="UP000305539"/>
    </source>
</evidence>
<dbReference type="Gene3D" id="1.20.1250.20">
    <property type="entry name" value="MFS general substrate transporter like domains"/>
    <property type="match status" value="1"/>
</dbReference>
<dbReference type="Proteomes" id="UP000305539">
    <property type="component" value="Unassembled WGS sequence"/>
</dbReference>
<protein>
    <submittedName>
        <fullName evidence="9">MFS transporter</fullName>
    </submittedName>
</protein>
<accession>A0A4V5PID3</accession>
<dbReference type="InterPro" id="IPR036259">
    <property type="entry name" value="MFS_trans_sf"/>
</dbReference>
<evidence type="ECO:0000256" key="4">
    <source>
        <dbReference type="ARBA" id="ARBA00022692"/>
    </source>
</evidence>
<feature type="transmembrane region" description="Helical" evidence="7">
    <location>
        <begin position="270"/>
        <end position="292"/>
    </location>
</feature>
<feature type="transmembrane region" description="Helical" evidence="7">
    <location>
        <begin position="304"/>
        <end position="322"/>
    </location>
</feature>
<feature type="transmembrane region" description="Helical" evidence="7">
    <location>
        <begin position="363"/>
        <end position="384"/>
    </location>
</feature>
<feature type="transmembrane region" description="Helical" evidence="7">
    <location>
        <begin position="108"/>
        <end position="129"/>
    </location>
</feature>
<dbReference type="InterPro" id="IPR020846">
    <property type="entry name" value="MFS_dom"/>
</dbReference>
<keyword evidence="5 7" id="KW-1133">Transmembrane helix</keyword>
<dbReference type="PANTHER" id="PTHR42718:SF46">
    <property type="entry name" value="BLR6921 PROTEIN"/>
    <property type="match status" value="1"/>
</dbReference>
<dbReference type="Gene3D" id="1.20.1720.10">
    <property type="entry name" value="Multidrug resistance protein D"/>
    <property type="match status" value="1"/>
</dbReference>
<keyword evidence="6 7" id="KW-0472">Membrane</keyword>
<evidence type="ECO:0000256" key="5">
    <source>
        <dbReference type="ARBA" id="ARBA00022989"/>
    </source>
</evidence>
<sequence>MTSGLPIKNRRIALLAVCLGMLMIVFDETIVNVALPSIAAELGLHQTFLVWIVNAYLLAFVGFLLLGGRLGDIHGYSKVFLAGIMLFTLASLACGIASSPVLLICGRALQGMGGAVVSAVSLSLIIDLFPEPAERAKAMGLYAFVNACGGSVGVVLSGILTSLLNWHWIFFVNVPIGVAVYIACAATLPARRNDQHAKRLDAVGALLITLPLLLTVYAIANGNAAGWLSFQTMGLLGVSIFLFTAWTLIESQVAHPLIPLALIHSRNVAVANAVGMLWAAAIYAWFFFMTLYLQRVLGYRPLQVGLAFLPANVVMAALSLGLSPKIVMRFGIRGPLSLGLLVAALGLMLFAQTPGSGSYLGHVLPGMVLIGFGAGIAFNPVLLAATSNVEPSDSGIVSGIFHTSFMVGGAVGLAALDSLATSHTDSLIRAHAAANDALVGGYRLAFWIGAAIVGTSSLLSKMLLRETVLSP</sequence>
<dbReference type="InterPro" id="IPR004638">
    <property type="entry name" value="EmrB-like"/>
</dbReference>
<feature type="transmembrane region" description="Helical" evidence="7">
    <location>
        <begin position="12"/>
        <end position="35"/>
    </location>
</feature>
<comment type="caution">
    <text evidence="9">The sequence shown here is derived from an EMBL/GenBank/DDBJ whole genome shotgun (WGS) entry which is preliminary data.</text>
</comment>
<feature type="transmembrane region" description="Helical" evidence="7">
    <location>
        <begin position="79"/>
        <end position="102"/>
    </location>
</feature>
<keyword evidence="3" id="KW-1003">Cell membrane</keyword>
<dbReference type="PANTHER" id="PTHR42718">
    <property type="entry name" value="MAJOR FACILITATOR SUPERFAMILY MULTIDRUG TRANSPORTER MFSC"/>
    <property type="match status" value="1"/>
</dbReference>
<dbReference type="EMBL" id="SWJE01000010">
    <property type="protein sequence ID" value="TKC86920.1"/>
    <property type="molecule type" value="Genomic_DNA"/>
</dbReference>
<evidence type="ECO:0000256" key="7">
    <source>
        <dbReference type="SAM" id="Phobius"/>
    </source>
</evidence>
<evidence type="ECO:0000256" key="2">
    <source>
        <dbReference type="ARBA" id="ARBA00022448"/>
    </source>
</evidence>
<dbReference type="RefSeq" id="WP_136896813.1">
    <property type="nucleotide sequence ID" value="NZ_SWJE01000010.1"/>
</dbReference>
<dbReference type="AlphaFoldDB" id="A0A4V5PID3"/>
<feature type="transmembrane region" description="Helical" evidence="7">
    <location>
        <begin position="444"/>
        <end position="464"/>
    </location>
</feature>
<feature type="transmembrane region" description="Helical" evidence="7">
    <location>
        <begin position="141"/>
        <end position="160"/>
    </location>
</feature>
<dbReference type="GO" id="GO:0022857">
    <property type="term" value="F:transmembrane transporter activity"/>
    <property type="evidence" value="ECO:0007669"/>
    <property type="project" value="InterPro"/>
</dbReference>
<comment type="subcellular location">
    <subcellularLocation>
        <location evidence="1">Cell membrane</location>
        <topology evidence="1">Multi-pass membrane protein</topology>
    </subcellularLocation>
</comment>
<feature type="transmembrane region" description="Helical" evidence="7">
    <location>
        <begin position="226"/>
        <end position="249"/>
    </location>
</feature>
<dbReference type="InterPro" id="IPR011701">
    <property type="entry name" value="MFS"/>
</dbReference>
<evidence type="ECO:0000313" key="9">
    <source>
        <dbReference type="EMBL" id="TKC86920.1"/>
    </source>
</evidence>
<keyword evidence="4 7" id="KW-0812">Transmembrane</keyword>
<feature type="domain" description="Major facilitator superfamily (MFS) profile" evidence="8">
    <location>
        <begin position="13"/>
        <end position="468"/>
    </location>
</feature>
<dbReference type="PROSITE" id="PS50850">
    <property type="entry name" value="MFS"/>
    <property type="match status" value="1"/>
</dbReference>
<keyword evidence="2" id="KW-0813">Transport</keyword>
<reference evidence="9 10" key="1">
    <citation type="submission" date="2019-04" db="EMBL/GenBank/DDBJ databases">
        <title>Trinickia sp. 7GSK02, isolated from subtropical forest soil.</title>
        <authorList>
            <person name="Gao Z.-H."/>
            <person name="Qiu L.-H."/>
        </authorList>
    </citation>
    <scope>NUCLEOTIDE SEQUENCE [LARGE SCALE GENOMIC DNA]</scope>
    <source>
        <strain evidence="9 10">7GSK02</strain>
    </source>
</reference>
<dbReference type="CDD" id="cd17321">
    <property type="entry name" value="MFS_MMR_MDR_like"/>
    <property type="match status" value="1"/>
</dbReference>
<feature type="transmembrane region" description="Helical" evidence="7">
    <location>
        <begin position="334"/>
        <end position="351"/>
    </location>
</feature>
<dbReference type="Pfam" id="PF07690">
    <property type="entry name" value="MFS_1"/>
    <property type="match status" value="1"/>
</dbReference>
<evidence type="ECO:0000259" key="8">
    <source>
        <dbReference type="PROSITE" id="PS50850"/>
    </source>
</evidence>